<sequence length="177" mass="19763">MQRTTGLIHIYHGDGKGKTTSAMGLALRSLGHNHKVVIAQFLKDGTSGECRMLAKYDNLTLLAANPYSKFTFQMTNEEKEQTKQSINRMFNAATEFCKKNSVNLLILDEICAAITTGMLDENTLISFLENKPTNLEVVMTGRNTSEKLISLADYVTEMKKQKHPFDQGIAAREGIEQ</sequence>
<dbReference type="PIRSF" id="PIRSF015617">
    <property type="entry name" value="Adensltrnsf_CobA"/>
    <property type="match status" value="1"/>
</dbReference>
<comment type="caution">
    <text evidence="1">The sequence shown here is derived from an EMBL/GenBank/DDBJ whole genome shotgun (WGS) entry which is preliminary data.</text>
</comment>
<dbReference type="PANTHER" id="PTHR46638:SF1">
    <property type="entry name" value="CORRINOID ADENOSYLTRANSFERASE"/>
    <property type="match status" value="1"/>
</dbReference>
<gene>
    <name evidence="1" type="ORF">H9746_09000</name>
</gene>
<dbReference type="Gene3D" id="3.40.50.300">
    <property type="entry name" value="P-loop containing nucleotide triphosphate hydrolases"/>
    <property type="match status" value="1"/>
</dbReference>
<organism evidence="1 2">
    <name type="scientific">Candidatus Butyricicoccus avistercoris</name>
    <dbReference type="NCBI Taxonomy" id="2838518"/>
    <lineage>
        <taxon>Bacteria</taxon>
        <taxon>Bacillati</taxon>
        <taxon>Bacillota</taxon>
        <taxon>Clostridia</taxon>
        <taxon>Eubacteriales</taxon>
        <taxon>Butyricicoccaceae</taxon>
        <taxon>Butyricicoccus</taxon>
    </lineage>
</organism>
<proteinExistence type="predicted"/>
<dbReference type="Proteomes" id="UP000886808">
    <property type="component" value="Unassembled WGS sequence"/>
</dbReference>
<reference evidence="1" key="2">
    <citation type="submission" date="2021-04" db="EMBL/GenBank/DDBJ databases">
        <authorList>
            <person name="Gilroy R."/>
        </authorList>
    </citation>
    <scope>NUCLEOTIDE SEQUENCE</scope>
    <source>
        <strain evidence="1">CHK193-4272</strain>
    </source>
</reference>
<dbReference type="GO" id="GO:0008817">
    <property type="term" value="F:corrinoid adenosyltransferase activity"/>
    <property type="evidence" value="ECO:0007669"/>
    <property type="project" value="InterPro"/>
</dbReference>
<evidence type="ECO:0000313" key="2">
    <source>
        <dbReference type="Proteomes" id="UP000886808"/>
    </source>
</evidence>
<dbReference type="Pfam" id="PF02572">
    <property type="entry name" value="CobA_CobO_BtuR"/>
    <property type="match status" value="1"/>
</dbReference>
<dbReference type="GO" id="GO:0005524">
    <property type="term" value="F:ATP binding"/>
    <property type="evidence" value="ECO:0007669"/>
    <property type="project" value="InterPro"/>
</dbReference>
<dbReference type="AlphaFoldDB" id="A0A9D1PIW9"/>
<dbReference type="InterPro" id="IPR003724">
    <property type="entry name" value="CblAdoTrfase_CobA"/>
</dbReference>
<dbReference type="InterPro" id="IPR027417">
    <property type="entry name" value="P-loop_NTPase"/>
</dbReference>
<accession>A0A9D1PIW9</accession>
<evidence type="ECO:0000313" key="1">
    <source>
        <dbReference type="EMBL" id="HIV62958.1"/>
    </source>
</evidence>
<reference evidence="1" key="1">
    <citation type="journal article" date="2021" name="PeerJ">
        <title>Extensive microbial diversity within the chicken gut microbiome revealed by metagenomics and culture.</title>
        <authorList>
            <person name="Gilroy R."/>
            <person name="Ravi A."/>
            <person name="Getino M."/>
            <person name="Pursley I."/>
            <person name="Horton D.L."/>
            <person name="Alikhan N.F."/>
            <person name="Baker D."/>
            <person name="Gharbi K."/>
            <person name="Hall N."/>
            <person name="Watson M."/>
            <person name="Adriaenssens E.M."/>
            <person name="Foster-Nyarko E."/>
            <person name="Jarju S."/>
            <person name="Secka A."/>
            <person name="Antonio M."/>
            <person name="Oren A."/>
            <person name="Chaudhuri R.R."/>
            <person name="La Ragione R."/>
            <person name="Hildebrand F."/>
            <person name="Pallen M.J."/>
        </authorList>
    </citation>
    <scope>NUCLEOTIDE SEQUENCE</scope>
    <source>
        <strain evidence="1">CHK193-4272</strain>
    </source>
</reference>
<dbReference type="SUPFAM" id="SSF52540">
    <property type="entry name" value="P-loop containing nucleoside triphosphate hydrolases"/>
    <property type="match status" value="1"/>
</dbReference>
<dbReference type="PANTHER" id="PTHR46638">
    <property type="entry name" value="CORRINOID ADENOSYLTRANSFERASE"/>
    <property type="match status" value="1"/>
</dbReference>
<protein>
    <submittedName>
        <fullName evidence="1">Cob(I)yrinic acid a,c-diamide adenosyltransferase</fullName>
    </submittedName>
</protein>
<dbReference type="GO" id="GO:0009236">
    <property type="term" value="P:cobalamin biosynthetic process"/>
    <property type="evidence" value="ECO:0007669"/>
    <property type="project" value="InterPro"/>
</dbReference>
<dbReference type="EMBL" id="DXIE01000051">
    <property type="protein sequence ID" value="HIV62958.1"/>
    <property type="molecule type" value="Genomic_DNA"/>
</dbReference>
<name>A0A9D1PIW9_9FIRM</name>